<dbReference type="PANTHER" id="PTHR45929:SF3">
    <property type="entry name" value="JAK PATHWAY SIGNAL TRANSDUCTION ADAPTOR MOLECULE"/>
    <property type="match status" value="1"/>
</dbReference>
<dbReference type="AlphaFoldDB" id="A0AAE0ZU05"/>
<dbReference type="GO" id="GO:0035091">
    <property type="term" value="F:phosphatidylinositol binding"/>
    <property type="evidence" value="ECO:0007669"/>
    <property type="project" value="InterPro"/>
</dbReference>
<evidence type="ECO:0000256" key="8">
    <source>
        <dbReference type="SAM" id="MobiDB-lite"/>
    </source>
</evidence>
<dbReference type="PROSITE" id="PS50179">
    <property type="entry name" value="VHS"/>
    <property type="match status" value="1"/>
</dbReference>
<comment type="subcellular location">
    <subcellularLocation>
        <location evidence="1">Endosome</location>
    </subcellularLocation>
</comment>
<evidence type="ECO:0000256" key="3">
    <source>
        <dbReference type="ARBA" id="ARBA00022443"/>
    </source>
</evidence>
<dbReference type="InterPro" id="IPR002014">
    <property type="entry name" value="VHS_dom"/>
</dbReference>
<evidence type="ECO:0000256" key="1">
    <source>
        <dbReference type="ARBA" id="ARBA00004177"/>
    </source>
</evidence>
<feature type="domain" description="SH3" evidence="9">
    <location>
        <begin position="222"/>
        <end position="281"/>
    </location>
</feature>
<dbReference type="GO" id="GO:0043328">
    <property type="term" value="P:protein transport to vacuole involved in ubiquitin-dependent protein catabolic process via the multivesicular body sorting pathway"/>
    <property type="evidence" value="ECO:0007669"/>
    <property type="project" value="TreeGrafter"/>
</dbReference>
<dbReference type="InterPro" id="IPR008942">
    <property type="entry name" value="ENTH_VHS"/>
</dbReference>
<proteinExistence type="inferred from homology"/>
<dbReference type="CDD" id="cd03568">
    <property type="entry name" value="VHS_STAM"/>
    <property type="match status" value="1"/>
</dbReference>
<dbReference type="EMBL" id="JAWDGP010003312">
    <property type="protein sequence ID" value="KAK3775549.1"/>
    <property type="molecule type" value="Genomic_DNA"/>
</dbReference>
<dbReference type="GO" id="GO:0033565">
    <property type="term" value="C:ESCRT-0 complex"/>
    <property type="evidence" value="ECO:0007669"/>
    <property type="project" value="TreeGrafter"/>
</dbReference>
<organism evidence="11 12">
    <name type="scientific">Elysia crispata</name>
    <name type="common">lettuce slug</name>
    <dbReference type="NCBI Taxonomy" id="231223"/>
    <lineage>
        <taxon>Eukaryota</taxon>
        <taxon>Metazoa</taxon>
        <taxon>Spiralia</taxon>
        <taxon>Lophotrochozoa</taxon>
        <taxon>Mollusca</taxon>
        <taxon>Gastropoda</taxon>
        <taxon>Heterobranchia</taxon>
        <taxon>Euthyneura</taxon>
        <taxon>Panpulmonata</taxon>
        <taxon>Sacoglossa</taxon>
        <taxon>Placobranchoidea</taxon>
        <taxon>Plakobranchidae</taxon>
        <taxon>Elysia</taxon>
    </lineage>
</organism>
<dbReference type="Gene3D" id="1.25.40.90">
    <property type="match status" value="1"/>
</dbReference>
<feature type="compositionally biased region" description="Polar residues" evidence="8">
    <location>
        <begin position="520"/>
        <end position="529"/>
    </location>
</feature>
<dbReference type="InterPro" id="IPR050670">
    <property type="entry name" value="STAM"/>
</dbReference>
<feature type="domain" description="VHS" evidence="10">
    <location>
        <begin position="16"/>
        <end position="146"/>
    </location>
</feature>
<evidence type="ECO:0000256" key="6">
    <source>
        <dbReference type="ARBA" id="ARBA00022927"/>
    </source>
</evidence>
<name>A0AAE0ZU05_9GAST</name>
<sequence length="567" mass="61062">MPFWGGSPFDPDVEKATHEMNTAEDWSLILDICEKVSRQPNGPRDCLKSIVKRVNHRVPFVAMQALTVLDACVNNCGKPFHLEICSRDFVSDCRTLISQKAHPKVAQKLKLLIKSWADMAEFKDDPSLNLIPSLYESLKKEGHDFSDGEIKKSTPDASTIRKEEDDLAKAIALSLQEDQAKLSARSSSSGSGAVGSGGGSIYPSYSMGSSSSPAASSRTVQKELRKVRALYDFEAAEDNELTFKAGELICVLDDGDPNWWKGSNHRGEGLFPTNFVTADLTIEPEPEFKPEKKSVQFNDEVQVQTLSLPPGEEEIDETKIDEVLTLIQNADPTGETHPDSQQMLVLEEQCKAMGPLIDTELEKIDKKHATLVELNKKVMDALQMYHNLMKETPAYGFSSGLKAGIPTPQPGPGMYAQPPMQMNMATGGPPQLVQQQMFSNQNQFMMGAAGVVSGPPPSLTQPNLSMAAGSVPMASQSYTNAQGPTGASSQQSYPAMSGYSSLPSVGVGPSMPPQAAAPAISTNGSQALGQPQFIGGASSFGGPSLPPSQPAMNMYHHPSPPPQQPLL</sequence>
<dbReference type="PANTHER" id="PTHR45929">
    <property type="entry name" value="JAK PATHWAY SIGNAL TRANSDUCTION ADAPTOR MOLECULE"/>
    <property type="match status" value="1"/>
</dbReference>
<dbReference type="InterPro" id="IPR003903">
    <property type="entry name" value="UIM_dom"/>
</dbReference>
<feature type="compositionally biased region" description="Pro residues" evidence="8">
    <location>
        <begin position="558"/>
        <end position="567"/>
    </location>
</feature>
<evidence type="ECO:0000313" key="12">
    <source>
        <dbReference type="Proteomes" id="UP001283361"/>
    </source>
</evidence>
<dbReference type="SMART" id="SM00288">
    <property type="entry name" value="VHS"/>
    <property type="match status" value="1"/>
</dbReference>
<feature type="region of interest" description="Disordered" evidence="8">
    <location>
        <begin position="476"/>
        <end position="495"/>
    </location>
</feature>
<dbReference type="PROSITE" id="PS50002">
    <property type="entry name" value="SH3"/>
    <property type="match status" value="1"/>
</dbReference>
<dbReference type="CDD" id="cd11820">
    <property type="entry name" value="SH3_STAM"/>
    <property type="match status" value="1"/>
</dbReference>
<dbReference type="CDD" id="cd21388">
    <property type="entry name" value="GAT_STAM"/>
    <property type="match status" value="1"/>
</dbReference>
<dbReference type="Pfam" id="PF00790">
    <property type="entry name" value="VHS"/>
    <property type="match status" value="1"/>
</dbReference>
<dbReference type="SUPFAM" id="SSF48464">
    <property type="entry name" value="ENTH/VHS domain"/>
    <property type="match status" value="1"/>
</dbReference>
<gene>
    <name evidence="11" type="ORF">RRG08_048185</name>
</gene>
<dbReference type="Gene3D" id="2.30.30.40">
    <property type="entry name" value="SH3 Domains"/>
    <property type="match status" value="1"/>
</dbReference>
<dbReference type="PROSITE" id="PS50330">
    <property type="entry name" value="UIM"/>
    <property type="match status" value="1"/>
</dbReference>
<dbReference type="SUPFAM" id="SSF50044">
    <property type="entry name" value="SH3-domain"/>
    <property type="match status" value="1"/>
</dbReference>
<keyword evidence="5" id="KW-0967">Endosome</keyword>
<accession>A0AAE0ZU05</accession>
<evidence type="ECO:0000313" key="11">
    <source>
        <dbReference type="EMBL" id="KAK3775549.1"/>
    </source>
</evidence>
<dbReference type="Pfam" id="PF02809">
    <property type="entry name" value="UIM"/>
    <property type="match status" value="1"/>
</dbReference>
<dbReference type="GO" id="GO:0043130">
    <property type="term" value="F:ubiquitin binding"/>
    <property type="evidence" value="ECO:0007669"/>
    <property type="project" value="InterPro"/>
</dbReference>
<evidence type="ECO:0000259" key="9">
    <source>
        <dbReference type="PROSITE" id="PS50002"/>
    </source>
</evidence>
<evidence type="ECO:0000256" key="5">
    <source>
        <dbReference type="ARBA" id="ARBA00022753"/>
    </source>
</evidence>
<dbReference type="SMART" id="SM00326">
    <property type="entry name" value="SH3"/>
    <property type="match status" value="1"/>
</dbReference>
<dbReference type="InterPro" id="IPR036028">
    <property type="entry name" value="SH3-like_dom_sf"/>
</dbReference>
<evidence type="ECO:0000256" key="4">
    <source>
        <dbReference type="ARBA" id="ARBA00022448"/>
    </source>
</evidence>
<dbReference type="Gene3D" id="1.20.5.1940">
    <property type="match status" value="1"/>
</dbReference>
<dbReference type="Proteomes" id="UP001283361">
    <property type="component" value="Unassembled WGS sequence"/>
</dbReference>
<comment type="caution">
    <text evidence="11">The sequence shown here is derived from an EMBL/GenBank/DDBJ whole genome shotgun (WGS) entry which is preliminary data.</text>
</comment>
<keyword evidence="6" id="KW-0653">Protein transport</keyword>
<evidence type="ECO:0008006" key="13">
    <source>
        <dbReference type="Google" id="ProtNLM"/>
    </source>
</evidence>
<keyword evidence="12" id="KW-1185">Reference proteome</keyword>
<evidence type="ECO:0000259" key="10">
    <source>
        <dbReference type="PROSITE" id="PS50179"/>
    </source>
</evidence>
<protein>
    <recommendedName>
        <fullName evidence="13">Signal transducing adapter molecule 1</fullName>
    </recommendedName>
</protein>
<dbReference type="PRINTS" id="PR00452">
    <property type="entry name" value="SH3DOMAIN"/>
</dbReference>
<feature type="region of interest" description="Disordered" evidence="8">
    <location>
        <begin position="504"/>
        <end position="567"/>
    </location>
</feature>
<evidence type="ECO:0000256" key="7">
    <source>
        <dbReference type="PROSITE-ProRule" id="PRU00192"/>
    </source>
</evidence>
<comment type="similarity">
    <text evidence="2">Belongs to the STAM family.</text>
</comment>
<dbReference type="InterPro" id="IPR001452">
    <property type="entry name" value="SH3_domain"/>
</dbReference>
<keyword evidence="4" id="KW-0813">Transport</keyword>
<reference evidence="11" key="1">
    <citation type="journal article" date="2023" name="G3 (Bethesda)">
        <title>A reference genome for the long-term kleptoplast-retaining sea slug Elysia crispata morphotype clarki.</title>
        <authorList>
            <person name="Eastman K.E."/>
            <person name="Pendleton A.L."/>
            <person name="Shaikh M.A."/>
            <person name="Suttiyut T."/>
            <person name="Ogas R."/>
            <person name="Tomko P."/>
            <person name="Gavelis G."/>
            <person name="Widhalm J.R."/>
            <person name="Wisecaver J.H."/>
        </authorList>
    </citation>
    <scope>NUCLEOTIDE SEQUENCE</scope>
    <source>
        <strain evidence="11">ECLA1</strain>
    </source>
</reference>
<keyword evidence="3 7" id="KW-0728">SH3 domain</keyword>
<dbReference type="Pfam" id="PF00018">
    <property type="entry name" value="SH3_1"/>
    <property type="match status" value="1"/>
</dbReference>
<dbReference type="FunFam" id="1.25.40.90:FF:000009">
    <property type="entry name" value="Putative signal transducing adapter molecule 1"/>
    <property type="match status" value="1"/>
</dbReference>
<evidence type="ECO:0000256" key="2">
    <source>
        <dbReference type="ARBA" id="ARBA00009666"/>
    </source>
</evidence>